<accession>A0AAU9JXU6</accession>
<dbReference type="EMBL" id="CAJZBQ010000053">
    <property type="protein sequence ID" value="CAG9331666.1"/>
    <property type="molecule type" value="Genomic_DNA"/>
</dbReference>
<keyword evidence="2" id="KW-1185">Reference proteome</keyword>
<gene>
    <name evidence="1" type="ORF">BSTOLATCC_MIC53731</name>
</gene>
<protein>
    <submittedName>
        <fullName evidence="1">Uncharacterized protein</fullName>
    </submittedName>
</protein>
<evidence type="ECO:0000313" key="1">
    <source>
        <dbReference type="EMBL" id="CAG9331666.1"/>
    </source>
</evidence>
<sequence>MLRRLATRTFKSWHQYHAESLGLTMAEYQKMREQKKDGGFEKWKREVSTGNKISFLLDHCNDEERARYIKEFSTAELATYLKNHVGNLTDEQLAKLVDSKVSYHSLSILNPIFSYGANLRTAKKLSTVKDDRLASEVVVEEVLQDKLKELEWRQIDKNIVDDVCVTKSQVVEEAHQ</sequence>
<dbReference type="AlphaFoldDB" id="A0AAU9JXU6"/>
<evidence type="ECO:0000313" key="2">
    <source>
        <dbReference type="Proteomes" id="UP001162131"/>
    </source>
</evidence>
<proteinExistence type="predicted"/>
<comment type="caution">
    <text evidence="1">The sequence shown here is derived from an EMBL/GenBank/DDBJ whole genome shotgun (WGS) entry which is preliminary data.</text>
</comment>
<organism evidence="1 2">
    <name type="scientific">Blepharisma stoltei</name>
    <dbReference type="NCBI Taxonomy" id="1481888"/>
    <lineage>
        <taxon>Eukaryota</taxon>
        <taxon>Sar</taxon>
        <taxon>Alveolata</taxon>
        <taxon>Ciliophora</taxon>
        <taxon>Postciliodesmatophora</taxon>
        <taxon>Heterotrichea</taxon>
        <taxon>Heterotrichida</taxon>
        <taxon>Blepharismidae</taxon>
        <taxon>Blepharisma</taxon>
    </lineage>
</organism>
<dbReference type="Proteomes" id="UP001162131">
    <property type="component" value="Unassembled WGS sequence"/>
</dbReference>
<name>A0AAU9JXU6_9CILI</name>
<reference evidence="1" key="1">
    <citation type="submission" date="2021-09" db="EMBL/GenBank/DDBJ databases">
        <authorList>
            <consortium name="AG Swart"/>
            <person name="Singh M."/>
            <person name="Singh A."/>
            <person name="Seah K."/>
            <person name="Emmerich C."/>
        </authorList>
    </citation>
    <scope>NUCLEOTIDE SEQUENCE</scope>
    <source>
        <strain evidence="1">ATCC30299</strain>
    </source>
</reference>